<evidence type="ECO:0000256" key="7">
    <source>
        <dbReference type="SAM" id="MobiDB-lite"/>
    </source>
</evidence>
<name>A0A914EM03_9BILA</name>
<dbReference type="Pfam" id="PF17780">
    <property type="entry name" value="OCRE"/>
    <property type="match status" value="1"/>
</dbReference>
<feature type="domain" description="RanBP2-type" evidence="8">
    <location>
        <begin position="235"/>
        <end position="254"/>
    </location>
</feature>
<dbReference type="PROSITE" id="PS01358">
    <property type="entry name" value="ZF_RANBP2_1"/>
    <property type="match status" value="1"/>
</dbReference>
<organism evidence="9 10">
    <name type="scientific">Acrobeloides nanus</name>
    <dbReference type="NCBI Taxonomy" id="290746"/>
    <lineage>
        <taxon>Eukaryota</taxon>
        <taxon>Metazoa</taxon>
        <taxon>Ecdysozoa</taxon>
        <taxon>Nematoda</taxon>
        <taxon>Chromadorea</taxon>
        <taxon>Rhabditida</taxon>
        <taxon>Tylenchina</taxon>
        <taxon>Cephalobomorpha</taxon>
        <taxon>Cephaloboidea</taxon>
        <taxon>Cephalobidae</taxon>
        <taxon>Acrobeloides</taxon>
    </lineage>
</organism>
<dbReference type="Gene3D" id="3.30.70.330">
    <property type="match status" value="1"/>
</dbReference>
<evidence type="ECO:0000256" key="5">
    <source>
        <dbReference type="ARBA" id="ARBA00023242"/>
    </source>
</evidence>
<dbReference type="GO" id="GO:0005634">
    <property type="term" value="C:nucleus"/>
    <property type="evidence" value="ECO:0007669"/>
    <property type="project" value="UniProtKB-SubCell"/>
</dbReference>
<feature type="compositionally biased region" description="Basic and acidic residues" evidence="7">
    <location>
        <begin position="371"/>
        <end position="395"/>
    </location>
</feature>
<accession>A0A914EM03</accession>
<dbReference type="PANTHER" id="PTHR13948">
    <property type="entry name" value="RNA-BINDING PROTEIN"/>
    <property type="match status" value="1"/>
</dbReference>
<dbReference type="PANTHER" id="PTHR13948:SF3">
    <property type="entry name" value="FI21118P1"/>
    <property type="match status" value="1"/>
</dbReference>
<feature type="coiled-coil region" evidence="6">
    <location>
        <begin position="420"/>
        <end position="457"/>
    </location>
</feature>
<keyword evidence="9" id="KW-1185">Reference proteome</keyword>
<dbReference type="InterPro" id="IPR001876">
    <property type="entry name" value="Znf_RanBP2"/>
</dbReference>
<keyword evidence="2" id="KW-0479">Metal-binding</keyword>
<feature type="compositionally biased region" description="Polar residues" evidence="7">
    <location>
        <begin position="712"/>
        <end position="728"/>
    </location>
</feature>
<dbReference type="GO" id="GO:0008270">
    <property type="term" value="F:zinc ion binding"/>
    <property type="evidence" value="ECO:0007669"/>
    <property type="project" value="UniProtKB-KW"/>
</dbReference>
<sequence>MDRNYRYKDYETRREPYSRAETSYNSKNRYKSKDREPTHRERDIPTKRYFYDDEQFNHEIHTARHSSRQSSSSQRKTLSSERNVSPREYRHSKDSGIKKMNSYEDAVNTPIISPIVIVKNLPCYVDEVALKLFITQQGFYAENIRLEKQIETGFPVFHGYVTFPNAIVAQSWFNVNQGAIKFVDGFVSNMEFDTSGILPFTPNQNSGFLFPSSSNSIASQEKNYEKKHLSYIVDWICIKCTTANNKARLSCFKCGITKEFSDDLEAKGYGLAGSSPCQTLLVQGIPEDIERRDISLFLDQYRAPMAECIHLADSKRFCLIEMKNFEDAVYTMELFDRVAPYINGQVVNISYSKVPLDVIFVQENMKKVKNDEISNDHEGSLGKRSRKESLERDTIRGSSVGDQDPWRKSGIDQMKEDIRKRMAERKKRELEKKMQEIRKKEAALDKKEADILAKKAKLSKPRKGYTGAEKLKITVKTKSSTRHFLKDASIQTHFKDRSPICLNCLAPRSRKEEENLLKYEETHDYKAPRLETFEYDSSGYYFDKSTGFYFDPNSEHFYDPQKKQWMFWYSKYERYFPCDGGDFRTKREIQDSEREKLMGPLALAIKATVPVLAVNEEKALKLSNEVLRTCLAQNQLISAVLKNKVPIKEAEKDLEYIQIRMKELLELLSQEGKYHDSIDISLPSLSEFCSTSSSSATVKTKFSNTEFKKNEASSSEMKTTTKRSATMRKTSDNNEMGALEGISDNEEENPALKKMDKTFLFPDPLDITGVDPLSMQLKTLAPDGNIQEWHLVLCTKCGHVGHNSTICQNEEVNNEIIQKMLILIQLYRLNHPINVSTVDKMDFSQFSSSSEVEDIKQVQF</sequence>
<evidence type="ECO:0000313" key="10">
    <source>
        <dbReference type="WBParaSite" id="ACRNAN_scaffold867.g25337.t1"/>
    </source>
</evidence>
<evidence type="ECO:0000256" key="4">
    <source>
        <dbReference type="ARBA" id="ARBA00022833"/>
    </source>
</evidence>
<comment type="subcellular location">
    <subcellularLocation>
        <location evidence="1">Nucleus</location>
    </subcellularLocation>
</comment>
<feature type="compositionally biased region" description="Basic and acidic residues" evidence="7">
    <location>
        <begin position="31"/>
        <end position="62"/>
    </location>
</feature>
<reference evidence="10" key="1">
    <citation type="submission" date="2022-11" db="UniProtKB">
        <authorList>
            <consortium name="WormBaseParasite"/>
        </authorList>
    </citation>
    <scope>IDENTIFICATION</scope>
</reference>
<keyword evidence="5" id="KW-0539">Nucleus</keyword>
<dbReference type="Proteomes" id="UP000887540">
    <property type="component" value="Unplaced"/>
</dbReference>
<dbReference type="InterPro" id="IPR035979">
    <property type="entry name" value="RBD_domain_sf"/>
</dbReference>
<keyword evidence="4" id="KW-0862">Zinc</keyword>
<evidence type="ECO:0000259" key="8">
    <source>
        <dbReference type="PROSITE" id="PS01358"/>
    </source>
</evidence>
<evidence type="ECO:0000256" key="2">
    <source>
        <dbReference type="ARBA" id="ARBA00022723"/>
    </source>
</evidence>
<evidence type="ECO:0000256" key="3">
    <source>
        <dbReference type="ARBA" id="ARBA00022771"/>
    </source>
</evidence>
<dbReference type="InterPro" id="IPR012677">
    <property type="entry name" value="Nucleotide-bd_a/b_plait_sf"/>
</dbReference>
<evidence type="ECO:0000256" key="1">
    <source>
        <dbReference type="ARBA" id="ARBA00004123"/>
    </source>
</evidence>
<keyword evidence="3" id="KW-0863">Zinc-finger</keyword>
<feature type="compositionally biased region" description="Basic and acidic residues" evidence="7">
    <location>
        <begin position="84"/>
        <end position="97"/>
    </location>
</feature>
<dbReference type="AlphaFoldDB" id="A0A914EM03"/>
<proteinExistence type="predicted"/>
<dbReference type="SUPFAM" id="SSF54928">
    <property type="entry name" value="RNA-binding domain, RBD"/>
    <property type="match status" value="2"/>
</dbReference>
<feature type="region of interest" description="Disordered" evidence="7">
    <location>
        <begin position="709"/>
        <end position="729"/>
    </location>
</feature>
<dbReference type="WBParaSite" id="ACRNAN_scaffold867.g25337.t1">
    <property type="protein sequence ID" value="ACRNAN_scaffold867.g25337.t1"/>
    <property type="gene ID" value="ACRNAN_scaffold867.g25337"/>
</dbReference>
<keyword evidence="6" id="KW-0175">Coiled coil</keyword>
<dbReference type="GO" id="GO:0003723">
    <property type="term" value="F:RNA binding"/>
    <property type="evidence" value="ECO:0007669"/>
    <property type="project" value="TreeGrafter"/>
</dbReference>
<dbReference type="InterPro" id="IPR041591">
    <property type="entry name" value="OCRE"/>
</dbReference>
<evidence type="ECO:0000313" key="9">
    <source>
        <dbReference type="Proteomes" id="UP000887540"/>
    </source>
</evidence>
<feature type="compositionally biased region" description="Basic and acidic residues" evidence="7">
    <location>
        <begin position="1"/>
        <end position="18"/>
    </location>
</feature>
<dbReference type="GO" id="GO:0000398">
    <property type="term" value="P:mRNA splicing, via spliceosome"/>
    <property type="evidence" value="ECO:0007669"/>
    <property type="project" value="TreeGrafter"/>
</dbReference>
<feature type="region of interest" description="Disordered" evidence="7">
    <location>
        <begin position="1"/>
        <end position="97"/>
    </location>
</feature>
<evidence type="ECO:0000256" key="6">
    <source>
        <dbReference type="SAM" id="Coils"/>
    </source>
</evidence>
<protein>
    <submittedName>
        <fullName evidence="10">RanBP2-type domain-containing protein</fullName>
    </submittedName>
</protein>
<feature type="region of interest" description="Disordered" evidence="7">
    <location>
        <begin position="371"/>
        <end position="408"/>
    </location>
</feature>